<dbReference type="SUPFAM" id="SSF81383">
    <property type="entry name" value="F-box domain"/>
    <property type="match status" value="1"/>
</dbReference>
<dbReference type="PANTHER" id="PTHR31350:SF27">
    <property type="entry name" value="HEMIMETHYLATED DNA-BINDING DOMAIN-CONTAINING PROTEIN"/>
    <property type="match status" value="1"/>
</dbReference>
<sequence>MPGLSLDLFPDEIIRHILLYVPPHQALTAIQPLSRRFKSLASESLLWRYYCQTTFSYWDKKHEFRSKLAAPAVTIDWKRLWIARTKKCQDLAVVFEEILREATGDLERYRRLGLEGYDVKDYLLSQISCDSSLDDALARRYYAFIILDSINRGVAVELWSKFQWDLSSRKGLDGALAAFDMFFLHDQPQDIDYIMDTLDSLSRQFRDEHPRLRDMSTRQKALVLVSWLRRQNLTGMDHAELNYRNLRNCLIGHALSEEEHSSLPIISSAIYCSIAERVGLDASCCAFPSHVHAAVHSPLGETLDGDQRDETFSEIMYLDPFGSSEEVTIQDLRERLVEFGWREGTDAFLKPTPVSVIVQRTVQNIRETYSTYRSLEGTGQRQREYELSRLRSGIPGLNMDLAAYAVKWAELMIRPANSDHWGLGLDLFLHRFALTYKEDIWLIEKYLLPLYDQSLATQPGRQRESWENVRTVIEILENLDSRLPVPSRRYTREIEQRVLYKVGQVFRHRRYGYIAIINGWALKGSGLVTTEPMPEDGDSSGPKTFYSCMNEGGERHLVDQENMDIVTDPALVSDELLFLAGRFFKRFDRATCTFVPLGTEAYPDG</sequence>
<evidence type="ECO:0000259" key="1">
    <source>
        <dbReference type="PROSITE" id="PS50181"/>
    </source>
</evidence>
<dbReference type="Pfam" id="PF08755">
    <property type="entry name" value="YccV-like"/>
    <property type="match status" value="1"/>
</dbReference>
<dbReference type="Gene3D" id="1.20.1280.50">
    <property type="match status" value="1"/>
</dbReference>
<dbReference type="SMART" id="SM00992">
    <property type="entry name" value="YccV-like"/>
    <property type="match status" value="1"/>
</dbReference>
<gene>
    <name evidence="2" type="ORF">QBC47DRAFT_386610</name>
</gene>
<dbReference type="Pfam" id="PF13369">
    <property type="entry name" value="Transglut_core2"/>
    <property type="match status" value="1"/>
</dbReference>
<dbReference type="InterPro" id="IPR036047">
    <property type="entry name" value="F-box-like_dom_sf"/>
</dbReference>
<dbReference type="Gene3D" id="2.30.30.390">
    <property type="entry name" value="Hemimethylated DNA-binding domain"/>
    <property type="match status" value="1"/>
</dbReference>
<dbReference type="PROSITE" id="PS50181">
    <property type="entry name" value="FBOX"/>
    <property type="match status" value="1"/>
</dbReference>
<accession>A0AAJ0F7N1</accession>
<dbReference type="InterPro" id="IPR001810">
    <property type="entry name" value="F-box_dom"/>
</dbReference>
<dbReference type="InterPro" id="IPR011722">
    <property type="entry name" value="Hemimethylated_DNA-bd_dom"/>
</dbReference>
<organism evidence="2 3">
    <name type="scientific">Echria macrotheca</name>
    <dbReference type="NCBI Taxonomy" id="438768"/>
    <lineage>
        <taxon>Eukaryota</taxon>
        <taxon>Fungi</taxon>
        <taxon>Dikarya</taxon>
        <taxon>Ascomycota</taxon>
        <taxon>Pezizomycotina</taxon>
        <taxon>Sordariomycetes</taxon>
        <taxon>Sordariomycetidae</taxon>
        <taxon>Sordariales</taxon>
        <taxon>Schizotheciaceae</taxon>
        <taxon>Echria</taxon>
    </lineage>
</organism>
<keyword evidence="3" id="KW-1185">Reference proteome</keyword>
<comment type="caution">
    <text evidence="2">The sequence shown here is derived from an EMBL/GenBank/DDBJ whole genome shotgun (WGS) entry which is preliminary data.</text>
</comment>
<dbReference type="Pfam" id="PF12937">
    <property type="entry name" value="F-box-like"/>
    <property type="match status" value="1"/>
</dbReference>
<reference evidence="2" key="1">
    <citation type="submission" date="2023-06" db="EMBL/GenBank/DDBJ databases">
        <title>Genome-scale phylogeny and comparative genomics of the fungal order Sordariales.</title>
        <authorList>
            <consortium name="Lawrence Berkeley National Laboratory"/>
            <person name="Hensen N."/>
            <person name="Bonometti L."/>
            <person name="Westerberg I."/>
            <person name="Brannstrom I.O."/>
            <person name="Guillou S."/>
            <person name="Cros-Aarteil S."/>
            <person name="Calhoun S."/>
            <person name="Haridas S."/>
            <person name="Kuo A."/>
            <person name="Mondo S."/>
            <person name="Pangilinan J."/>
            <person name="Riley R."/>
            <person name="Labutti K."/>
            <person name="Andreopoulos B."/>
            <person name="Lipzen A."/>
            <person name="Chen C."/>
            <person name="Yanf M."/>
            <person name="Daum C."/>
            <person name="Ng V."/>
            <person name="Clum A."/>
            <person name="Steindorff A."/>
            <person name="Ohm R."/>
            <person name="Martin F."/>
            <person name="Silar P."/>
            <person name="Natvig D."/>
            <person name="Lalanne C."/>
            <person name="Gautier V."/>
            <person name="Ament-Velasquez S.L."/>
            <person name="Kruys A."/>
            <person name="Hutchinson M.I."/>
            <person name="Powell A.J."/>
            <person name="Barry K."/>
            <person name="Miller A.N."/>
            <person name="Grigoriev I.V."/>
            <person name="Debuchy R."/>
            <person name="Gladieux P."/>
            <person name="Thoren M.H."/>
            <person name="Johannesson H."/>
        </authorList>
    </citation>
    <scope>NUCLEOTIDE SEQUENCE</scope>
    <source>
        <strain evidence="2">PSN4</strain>
    </source>
</reference>
<evidence type="ECO:0000313" key="2">
    <source>
        <dbReference type="EMBL" id="KAK1753508.1"/>
    </source>
</evidence>
<dbReference type="SUPFAM" id="SSF141255">
    <property type="entry name" value="YccV-like"/>
    <property type="match status" value="1"/>
</dbReference>
<dbReference type="AlphaFoldDB" id="A0AAJ0F7N1"/>
<proteinExistence type="predicted"/>
<dbReference type="GO" id="GO:0003677">
    <property type="term" value="F:DNA binding"/>
    <property type="evidence" value="ECO:0007669"/>
    <property type="project" value="InterPro"/>
</dbReference>
<dbReference type="PANTHER" id="PTHR31350">
    <property type="entry name" value="SI:DKEY-261L7.2"/>
    <property type="match status" value="1"/>
</dbReference>
<evidence type="ECO:0000313" key="3">
    <source>
        <dbReference type="Proteomes" id="UP001239445"/>
    </source>
</evidence>
<dbReference type="EMBL" id="MU839837">
    <property type="protein sequence ID" value="KAK1753508.1"/>
    <property type="molecule type" value="Genomic_DNA"/>
</dbReference>
<name>A0AAJ0F7N1_9PEZI</name>
<dbReference type="InterPro" id="IPR036623">
    <property type="entry name" value="Hemimethylated_DNA-bd_sf"/>
</dbReference>
<dbReference type="Proteomes" id="UP001239445">
    <property type="component" value="Unassembled WGS sequence"/>
</dbReference>
<feature type="domain" description="F-box" evidence="1">
    <location>
        <begin position="3"/>
        <end position="50"/>
    </location>
</feature>
<protein>
    <submittedName>
        <fullName evidence="2">Transglutaminase-like superfamily-domain-containing protein</fullName>
    </submittedName>
</protein>
<dbReference type="InterPro" id="IPR032698">
    <property type="entry name" value="SirB1_N"/>
</dbReference>